<dbReference type="PRINTS" id="PR00126">
    <property type="entry name" value="ATPASEGAMMA"/>
</dbReference>
<dbReference type="NCBIfam" id="TIGR01146">
    <property type="entry name" value="ATPsyn_F1gamma"/>
    <property type="match status" value="1"/>
</dbReference>
<keyword evidence="7 10" id="KW-0472">Membrane</keyword>
<proteinExistence type="inferred from homology"/>
<evidence type="ECO:0000256" key="6">
    <source>
        <dbReference type="ARBA" id="ARBA00023065"/>
    </source>
</evidence>
<dbReference type="SUPFAM" id="SSF52943">
    <property type="entry name" value="ATP synthase (F1-ATPase), gamma subunit"/>
    <property type="match status" value="1"/>
</dbReference>
<keyword evidence="10" id="KW-1003">Cell membrane</keyword>
<keyword evidence="4 10" id="KW-0813">Transport</keyword>
<dbReference type="InterPro" id="IPR000131">
    <property type="entry name" value="ATP_synth_F1_gsu"/>
</dbReference>
<dbReference type="AlphaFoldDB" id="A0A1M4S7J1"/>
<dbReference type="CDD" id="cd12151">
    <property type="entry name" value="F1-ATPase_gamma"/>
    <property type="match status" value="1"/>
</dbReference>
<evidence type="ECO:0000313" key="12">
    <source>
        <dbReference type="Proteomes" id="UP000184334"/>
    </source>
</evidence>
<comment type="caution">
    <text evidence="11">The sequence shown here is derived from an EMBL/GenBank/DDBJ whole genome shotgun (WGS) entry which is preliminary data.</text>
</comment>
<evidence type="ECO:0000256" key="1">
    <source>
        <dbReference type="ARBA" id="ARBA00003456"/>
    </source>
</evidence>
<organism evidence="11 12">
    <name type="scientific">Marinitoga hydrogenitolerans (strain DSM 16785 / JCM 12826 / AT1271)</name>
    <dbReference type="NCBI Taxonomy" id="1122195"/>
    <lineage>
        <taxon>Bacteria</taxon>
        <taxon>Thermotogati</taxon>
        <taxon>Thermotogota</taxon>
        <taxon>Thermotogae</taxon>
        <taxon>Petrotogales</taxon>
        <taxon>Petrotogaceae</taxon>
        <taxon>Marinitoga</taxon>
    </lineage>
</organism>
<dbReference type="EMBL" id="FQUI01000001">
    <property type="protein sequence ID" value="SHE28176.1"/>
    <property type="molecule type" value="Genomic_DNA"/>
</dbReference>
<dbReference type="InterPro" id="IPR035968">
    <property type="entry name" value="ATP_synth_F1_ATPase_gsu"/>
</dbReference>
<dbReference type="Gene3D" id="1.10.287.80">
    <property type="entry name" value="ATP synthase, gamma subunit, helix hairpin domain"/>
    <property type="match status" value="1"/>
</dbReference>
<dbReference type="GO" id="GO:0046933">
    <property type="term" value="F:proton-transporting ATP synthase activity, rotational mechanism"/>
    <property type="evidence" value="ECO:0007669"/>
    <property type="project" value="UniProtKB-UniRule"/>
</dbReference>
<name>A0A1M4S7J1_MARH1</name>
<dbReference type="PANTHER" id="PTHR11693">
    <property type="entry name" value="ATP SYNTHASE GAMMA CHAIN"/>
    <property type="match status" value="1"/>
</dbReference>
<keyword evidence="5 10" id="KW-0375">Hydrogen ion transport</keyword>
<comment type="function">
    <text evidence="1 10">Produces ATP from ADP in the presence of a proton gradient across the membrane. The gamma chain is believed to be important in regulating ATPase activity and the flow of protons through the CF(0) complex.</text>
</comment>
<keyword evidence="12" id="KW-1185">Reference proteome</keyword>
<dbReference type="InterPro" id="IPR023632">
    <property type="entry name" value="ATP_synth_F1_gsu_CS"/>
</dbReference>
<dbReference type="Proteomes" id="UP000184334">
    <property type="component" value="Unassembled WGS sequence"/>
</dbReference>
<dbReference type="GO" id="GO:0005886">
    <property type="term" value="C:plasma membrane"/>
    <property type="evidence" value="ECO:0007669"/>
    <property type="project" value="UniProtKB-SubCell"/>
</dbReference>
<evidence type="ECO:0000256" key="9">
    <source>
        <dbReference type="ARBA" id="ARBA00023310"/>
    </source>
</evidence>
<keyword evidence="8 10" id="KW-0139">CF(1)</keyword>
<sequence>MSRGKLRVLKQRRVSTQSTMKITKAMEMVAAAKANKIVKEITALKDYAHYAERIIKKIAPVENSIYTSNKKGTLIVVVTPDMGLCGAFPMELSKTAIKLSKQTEDFIGFYNIGVKGEIELKQTNDLLLSRTKLYDVPKQEDAEYILDDIIDIVESKNIGKVKVVYGAFKNVLIQKAEVIDLLPIKFEESADPRYEYEPNSKELFEEAAYLYLLSKMYLMIYENKISELYARKNAMRNATDNAKTLIEKLTLAYNKARQASITQELIEIVNGAQALQEE</sequence>
<evidence type="ECO:0000256" key="10">
    <source>
        <dbReference type="HAMAP-Rule" id="MF_00815"/>
    </source>
</evidence>
<gene>
    <name evidence="10" type="primary">atpG</name>
    <name evidence="11" type="ORF">SAMN02745164_00110</name>
</gene>
<keyword evidence="6 10" id="KW-0406">Ion transport</keyword>
<evidence type="ECO:0000256" key="5">
    <source>
        <dbReference type="ARBA" id="ARBA00022781"/>
    </source>
</evidence>
<reference evidence="11" key="1">
    <citation type="submission" date="2016-11" db="EMBL/GenBank/DDBJ databases">
        <authorList>
            <person name="Varghese N."/>
            <person name="Submissions S."/>
        </authorList>
    </citation>
    <scope>NUCLEOTIDE SEQUENCE [LARGE SCALE GENOMIC DNA]</scope>
    <source>
        <strain evidence="11">DSM 16785</strain>
    </source>
</reference>
<evidence type="ECO:0000256" key="3">
    <source>
        <dbReference type="ARBA" id="ARBA00007681"/>
    </source>
</evidence>
<dbReference type="GO" id="GO:0042777">
    <property type="term" value="P:proton motive force-driven plasma membrane ATP synthesis"/>
    <property type="evidence" value="ECO:0007669"/>
    <property type="project" value="UniProtKB-UniRule"/>
</dbReference>
<evidence type="ECO:0000256" key="2">
    <source>
        <dbReference type="ARBA" id="ARBA00004170"/>
    </source>
</evidence>
<comment type="subcellular location">
    <subcellularLocation>
        <location evidence="10">Cell membrane</location>
        <topology evidence="10">Peripheral membrane protein</topology>
    </subcellularLocation>
    <subcellularLocation>
        <location evidence="2">Membrane</location>
        <topology evidence="2">Peripheral membrane protein</topology>
    </subcellularLocation>
</comment>
<evidence type="ECO:0000313" key="11">
    <source>
        <dbReference type="EMBL" id="SHE28176.1"/>
    </source>
</evidence>
<comment type="subunit">
    <text evidence="10">F-type ATPases have 2 components, CF(1) - the catalytic core - and CF(0) - the membrane proton channel. CF(1) has five subunits: alpha(3), beta(3), gamma(1), delta(1), epsilon(1). CF(0) has three main subunits: a, b and c.</text>
</comment>
<dbReference type="RefSeq" id="WP_072862310.1">
    <property type="nucleotide sequence ID" value="NZ_FQUI01000001.1"/>
</dbReference>
<dbReference type="STRING" id="1122195.SAMN02745164_00110"/>
<keyword evidence="9 10" id="KW-0066">ATP synthesis</keyword>
<dbReference type="GO" id="GO:0005524">
    <property type="term" value="F:ATP binding"/>
    <property type="evidence" value="ECO:0007669"/>
    <property type="project" value="UniProtKB-UniRule"/>
</dbReference>
<evidence type="ECO:0000256" key="7">
    <source>
        <dbReference type="ARBA" id="ARBA00023136"/>
    </source>
</evidence>
<dbReference type="PROSITE" id="PS00153">
    <property type="entry name" value="ATPASE_GAMMA"/>
    <property type="match status" value="1"/>
</dbReference>
<dbReference type="HAMAP" id="MF_00815">
    <property type="entry name" value="ATP_synth_gamma_bact"/>
    <property type="match status" value="1"/>
</dbReference>
<evidence type="ECO:0000256" key="4">
    <source>
        <dbReference type="ARBA" id="ARBA00022448"/>
    </source>
</evidence>
<dbReference type="Gene3D" id="3.40.1380.10">
    <property type="match status" value="1"/>
</dbReference>
<accession>A0A1M4S7J1</accession>
<dbReference type="OrthoDB" id="9812769at2"/>
<protein>
    <recommendedName>
        <fullName evidence="10">ATP synthase gamma chain</fullName>
    </recommendedName>
    <alternativeName>
        <fullName evidence="10">ATP synthase F1 sector gamma subunit</fullName>
    </alternativeName>
    <alternativeName>
        <fullName evidence="10">F-ATPase gamma subunit</fullName>
    </alternativeName>
</protein>
<evidence type="ECO:0000256" key="8">
    <source>
        <dbReference type="ARBA" id="ARBA00023196"/>
    </source>
</evidence>
<dbReference type="GO" id="GO:0045259">
    <property type="term" value="C:proton-transporting ATP synthase complex"/>
    <property type="evidence" value="ECO:0007669"/>
    <property type="project" value="UniProtKB-KW"/>
</dbReference>
<dbReference type="Pfam" id="PF00231">
    <property type="entry name" value="ATP-synt"/>
    <property type="match status" value="1"/>
</dbReference>
<comment type="similarity">
    <text evidence="3 10">Belongs to the ATPase gamma chain family.</text>
</comment>
<dbReference type="PANTHER" id="PTHR11693:SF22">
    <property type="entry name" value="ATP SYNTHASE SUBUNIT GAMMA, MITOCHONDRIAL"/>
    <property type="match status" value="1"/>
</dbReference>